<comment type="caution">
    <text evidence="1">The sequence shown here is derived from an EMBL/GenBank/DDBJ whole genome shotgun (WGS) entry which is preliminary data.</text>
</comment>
<name>A0ABR2D4E9_9ROSI</name>
<accession>A0ABR2D4E9</accession>
<organism evidence="1 2">
    <name type="scientific">Hibiscus sabdariffa</name>
    <name type="common">roselle</name>
    <dbReference type="NCBI Taxonomy" id="183260"/>
    <lineage>
        <taxon>Eukaryota</taxon>
        <taxon>Viridiplantae</taxon>
        <taxon>Streptophyta</taxon>
        <taxon>Embryophyta</taxon>
        <taxon>Tracheophyta</taxon>
        <taxon>Spermatophyta</taxon>
        <taxon>Magnoliopsida</taxon>
        <taxon>eudicotyledons</taxon>
        <taxon>Gunneridae</taxon>
        <taxon>Pentapetalae</taxon>
        <taxon>rosids</taxon>
        <taxon>malvids</taxon>
        <taxon>Malvales</taxon>
        <taxon>Malvaceae</taxon>
        <taxon>Malvoideae</taxon>
        <taxon>Hibiscus</taxon>
    </lineage>
</organism>
<reference evidence="1 2" key="1">
    <citation type="journal article" date="2024" name="G3 (Bethesda)">
        <title>Genome assembly of Hibiscus sabdariffa L. provides insights into metabolisms of medicinal natural products.</title>
        <authorList>
            <person name="Kim T."/>
        </authorList>
    </citation>
    <scope>NUCLEOTIDE SEQUENCE [LARGE SCALE GENOMIC DNA]</scope>
    <source>
        <strain evidence="1">TK-2024</strain>
        <tissue evidence="1">Old leaves</tissue>
    </source>
</reference>
<dbReference type="Proteomes" id="UP001472677">
    <property type="component" value="Unassembled WGS sequence"/>
</dbReference>
<sequence length="95" mass="10782">MNHCHVRDSTWKPCQTFSYPLNVSSYHTSGPPAYPMHAPATLILTIPSLAVFLSYDACMEMLNCTGYKADKRLRRDVDCRHDIKQSTNQTTPDGY</sequence>
<evidence type="ECO:0000313" key="1">
    <source>
        <dbReference type="EMBL" id="KAK8529388.1"/>
    </source>
</evidence>
<evidence type="ECO:0000313" key="2">
    <source>
        <dbReference type="Proteomes" id="UP001472677"/>
    </source>
</evidence>
<dbReference type="EMBL" id="JBBPBM010000036">
    <property type="protein sequence ID" value="KAK8529388.1"/>
    <property type="molecule type" value="Genomic_DNA"/>
</dbReference>
<proteinExistence type="predicted"/>
<keyword evidence="2" id="KW-1185">Reference proteome</keyword>
<protein>
    <submittedName>
        <fullName evidence="1">Uncharacterized protein</fullName>
    </submittedName>
</protein>
<gene>
    <name evidence="1" type="ORF">V6N12_060170</name>
</gene>